<keyword evidence="2" id="KW-0238">DNA-binding</keyword>
<dbReference type="InterPro" id="IPR032687">
    <property type="entry name" value="AraC-type_N"/>
</dbReference>
<feature type="domain" description="HTH araC/xylS-type" evidence="4">
    <location>
        <begin position="234"/>
        <end position="331"/>
    </location>
</feature>
<evidence type="ECO:0000256" key="1">
    <source>
        <dbReference type="ARBA" id="ARBA00023015"/>
    </source>
</evidence>
<evidence type="ECO:0000256" key="2">
    <source>
        <dbReference type="ARBA" id="ARBA00023125"/>
    </source>
</evidence>
<dbReference type="GO" id="GO:0005829">
    <property type="term" value="C:cytosol"/>
    <property type="evidence" value="ECO:0007669"/>
    <property type="project" value="TreeGrafter"/>
</dbReference>
<proteinExistence type="predicted"/>
<dbReference type="PANTHER" id="PTHR47894:SF1">
    <property type="entry name" value="HTH-TYPE TRANSCRIPTIONAL REGULATOR VQSM"/>
    <property type="match status" value="1"/>
</dbReference>
<keyword evidence="1" id="KW-0805">Transcription regulation</keyword>
<keyword evidence="6" id="KW-1185">Reference proteome</keyword>
<gene>
    <name evidence="5" type="ORF">GTK09_23165</name>
</gene>
<accession>A0A6N9T9U6</accession>
<evidence type="ECO:0000313" key="6">
    <source>
        <dbReference type="Proteomes" id="UP000469011"/>
    </source>
</evidence>
<dbReference type="GO" id="GO:0000976">
    <property type="term" value="F:transcription cis-regulatory region binding"/>
    <property type="evidence" value="ECO:0007669"/>
    <property type="project" value="TreeGrafter"/>
</dbReference>
<organism evidence="5 6">
    <name type="scientific">Jiella pacifica</name>
    <dbReference type="NCBI Taxonomy" id="2696469"/>
    <lineage>
        <taxon>Bacteria</taxon>
        <taxon>Pseudomonadati</taxon>
        <taxon>Pseudomonadota</taxon>
        <taxon>Alphaproteobacteria</taxon>
        <taxon>Hyphomicrobiales</taxon>
        <taxon>Aurantimonadaceae</taxon>
        <taxon>Jiella</taxon>
    </lineage>
</organism>
<evidence type="ECO:0000313" key="5">
    <source>
        <dbReference type="EMBL" id="NDW07322.1"/>
    </source>
</evidence>
<dbReference type="SMART" id="SM00342">
    <property type="entry name" value="HTH_ARAC"/>
    <property type="match status" value="1"/>
</dbReference>
<keyword evidence="3" id="KW-0804">Transcription</keyword>
<name>A0A6N9T9U6_9HYPH</name>
<dbReference type="InterPro" id="IPR009057">
    <property type="entry name" value="Homeodomain-like_sf"/>
</dbReference>
<protein>
    <submittedName>
        <fullName evidence="5">Helix-turn-helix domain-containing protein</fullName>
    </submittedName>
</protein>
<dbReference type="PROSITE" id="PS01124">
    <property type="entry name" value="HTH_ARAC_FAMILY_2"/>
    <property type="match status" value="1"/>
</dbReference>
<dbReference type="Gene3D" id="1.10.10.60">
    <property type="entry name" value="Homeodomain-like"/>
    <property type="match status" value="1"/>
</dbReference>
<dbReference type="AlphaFoldDB" id="A0A6N9T9U6"/>
<dbReference type="Proteomes" id="UP000469011">
    <property type="component" value="Unassembled WGS sequence"/>
</dbReference>
<dbReference type="EMBL" id="JAAAMG010000027">
    <property type="protein sequence ID" value="NDW07322.1"/>
    <property type="molecule type" value="Genomic_DNA"/>
</dbReference>
<dbReference type="RefSeq" id="WP_163465780.1">
    <property type="nucleotide sequence ID" value="NZ_JAAAMG010000027.1"/>
</dbReference>
<reference evidence="5 6" key="1">
    <citation type="submission" date="2020-01" db="EMBL/GenBank/DDBJ databases">
        <title>Jiella pacifica sp. nov.</title>
        <authorList>
            <person name="Xue Z."/>
            <person name="Zhu S."/>
            <person name="Chen J."/>
            <person name="Yang J."/>
        </authorList>
    </citation>
    <scope>NUCLEOTIDE SEQUENCE [LARGE SCALE GENOMIC DNA]</scope>
    <source>
        <strain evidence="5 6">40Bstr34</strain>
    </source>
</reference>
<evidence type="ECO:0000259" key="4">
    <source>
        <dbReference type="PROSITE" id="PS01124"/>
    </source>
</evidence>
<comment type="caution">
    <text evidence="5">The sequence shown here is derived from an EMBL/GenBank/DDBJ whole genome shotgun (WGS) entry which is preliminary data.</text>
</comment>
<dbReference type="PANTHER" id="PTHR47894">
    <property type="entry name" value="HTH-TYPE TRANSCRIPTIONAL REGULATOR GADX"/>
    <property type="match status" value="1"/>
</dbReference>
<dbReference type="InterPro" id="IPR018060">
    <property type="entry name" value="HTH_AraC"/>
</dbReference>
<dbReference type="PRINTS" id="PR00032">
    <property type="entry name" value="HTHARAC"/>
</dbReference>
<dbReference type="Pfam" id="PF12625">
    <property type="entry name" value="Arabinose_bd"/>
    <property type="match status" value="1"/>
</dbReference>
<dbReference type="Pfam" id="PF12833">
    <property type="entry name" value="HTH_18"/>
    <property type="match status" value="1"/>
</dbReference>
<dbReference type="SUPFAM" id="SSF46689">
    <property type="entry name" value="Homeodomain-like"/>
    <property type="match status" value="1"/>
</dbReference>
<dbReference type="InterPro" id="IPR020449">
    <property type="entry name" value="Tscrpt_reg_AraC-type_HTH"/>
</dbReference>
<dbReference type="GO" id="GO:0003700">
    <property type="term" value="F:DNA-binding transcription factor activity"/>
    <property type="evidence" value="ECO:0007669"/>
    <property type="project" value="InterPro"/>
</dbReference>
<sequence>MYAPYKLYALLESAKGFGLTSAQILHRLPFTERSLQEESLDSSVEHYLTACENVIRLCDDPALPLQVGQSLHLSAYGLYGFALLCGPSVRASFEFAVRYHRLATPLFEIAFDLEDDKFVWKFPDEHLVPYEPRVHRFLLFQQLAQHVTHVRDITRADRKPITVEVATKATVRPELLEQLFDCPVQFSMPATRLVYDMSIVDERPPLMNPISHTTLRESCARMLEDLRAVEGVSGRVFRVVMETPVPFPSMDEVAAKLSVTSRTLRRKLMAEQRTYSEILDEVRNALARKYLRANTFTVEDIASLLGFSDAASFRTSFKRWNGMSPSEYRNST</sequence>
<evidence type="ECO:0000256" key="3">
    <source>
        <dbReference type="ARBA" id="ARBA00023163"/>
    </source>
</evidence>